<organism evidence="2 3">
    <name type="scientific">Candida albicans</name>
    <name type="common">Yeast</name>
    <dbReference type="NCBI Taxonomy" id="5476"/>
    <lineage>
        <taxon>Eukaryota</taxon>
        <taxon>Fungi</taxon>
        <taxon>Dikarya</taxon>
        <taxon>Ascomycota</taxon>
        <taxon>Saccharomycotina</taxon>
        <taxon>Pichiomycetes</taxon>
        <taxon>Debaryomycetaceae</taxon>
        <taxon>Candida/Lodderomyces clade</taxon>
        <taxon>Candida</taxon>
    </lineage>
</organism>
<dbReference type="AlphaFoldDB" id="A0A8H6F557"/>
<keyword evidence="1" id="KW-1133">Transmembrane helix</keyword>
<evidence type="ECO:0000313" key="3">
    <source>
        <dbReference type="Proteomes" id="UP000536275"/>
    </source>
</evidence>
<evidence type="ECO:0000313" key="2">
    <source>
        <dbReference type="EMBL" id="KAF6070241.1"/>
    </source>
</evidence>
<proteinExistence type="predicted"/>
<reference evidence="2 3" key="1">
    <citation type="submission" date="2020-03" db="EMBL/GenBank/DDBJ databases">
        <title>FDA dAtabase for Regulatory Grade micrObial Sequences (FDA-ARGOS): Supporting development and validation of Infectious Disease Dx tests.</title>
        <authorList>
            <person name="Campos J."/>
            <person name="Goldberg B."/>
            <person name="Tallon L."/>
            <person name="Sadzewicz L."/>
            <person name="Vavikolanu K."/>
            <person name="Mehta A."/>
            <person name="Aluvathingal J."/>
            <person name="Nadendla S."/>
            <person name="Nandy P."/>
            <person name="Geyer C."/>
            <person name="Yan Y."/>
            <person name="Sichtig H."/>
        </authorList>
    </citation>
    <scope>NUCLEOTIDE SEQUENCE [LARGE SCALE GENOMIC DNA]</scope>
    <source>
        <strain evidence="2 3">FDAARGOS_656</strain>
    </source>
</reference>
<keyword evidence="1" id="KW-0812">Transmembrane</keyword>
<feature type="transmembrane region" description="Helical" evidence="1">
    <location>
        <begin position="137"/>
        <end position="162"/>
    </location>
</feature>
<dbReference type="EMBL" id="JABWAD010000027">
    <property type="protein sequence ID" value="KAF6070241.1"/>
    <property type="molecule type" value="Genomic_DNA"/>
</dbReference>
<evidence type="ECO:0000256" key="1">
    <source>
        <dbReference type="SAM" id="Phobius"/>
    </source>
</evidence>
<name>A0A8H6F557_CANAX</name>
<comment type="caution">
    <text evidence="2">The sequence shown here is derived from an EMBL/GenBank/DDBJ whole genome shotgun (WGS) entry which is preliminary data.</text>
</comment>
<feature type="transmembrane region" description="Helical" evidence="1">
    <location>
        <begin position="205"/>
        <end position="227"/>
    </location>
</feature>
<sequence length="288" mass="33537">MTTRFNLPGTFPIDDEIPSAPANTTYSTVSSTATELIESQQNLQFNNNQLIHNKTKYQFDILTQIDALVYIIIFYQFVKFCHSACLIPLVLHLVLQILLNSKIVTQNSQVPNLLSFLSNEDNQDTRERIYETFIHKYCYLLYIKTILVILYHTLFVATWVMYLVDTQQLQKLNHGTWWFISFIGEETPVIDKSTPYWLKLFELGLFQLIFTDVLILFLQLALYQCIYKQSDAFHLDRRLNEKEVYIIRTNADSTSGIDDQSVVTDADGVPTVLKIRLFECFKSDAYAY</sequence>
<accession>A0A8H6F557</accession>
<dbReference type="Proteomes" id="UP000536275">
    <property type="component" value="Unassembled WGS sequence"/>
</dbReference>
<protein>
    <submittedName>
        <fullName evidence="2">Putative integral membrane protein</fullName>
    </submittedName>
</protein>
<keyword evidence="1" id="KW-0472">Membrane</keyword>
<gene>
    <name evidence="2" type="ORF">FOB64_002323</name>
</gene>